<gene>
    <name evidence="3" type="ORF">CW311_04400</name>
</gene>
<dbReference type="RefSeq" id="WP_101235757.1">
    <property type="nucleotide sequence ID" value="NZ_PISJ01000005.1"/>
</dbReference>
<keyword evidence="1" id="KW-0732">Signal</keyword>
<evidence type="ECO:0000256" key="1">
    <source>
        <dbReference type="SAM" id="SignalP"/>
    </source>
</evidence>
<name>A0A2N0WIE4_9GAMM</name>
<sequence length="130" mass="15124">MKKVLFTSLFLLMAATTNAADWVKLGSDKARHFYVDADRIQYENKTLNYRSTWVKAEHYRPEDNYKIGEYTIAKQIFDCDNTLFNINTIYGYKKNGDLIDQERLNTGWMEAPSGSVMEYITNSVCAYPHI</sequence>
<evidence type="ECO:0000313" key="3">
    <source>
        <dbReference type="EMBL" id="PKF35536.1"/>
    </source>
</evidence>
<dbReference type="Proteomes" id="UP000233553">
    <property type="component" value="Unassembled WGS sequence"/>
</dbReference>
<dbReference type="EMBL" id="PISJ01000005">
    <property type="protein sequence ID" value="PKF35536.1"/>
    <property type="molecule type" value="Genomic_DNA"/>
</dbReference>
<feature type="domain" description="Surface-adhesin protein E-like" evidence="2">
    <location>
        <begin position="22"/>
        <end position="126"/>
    </location>
</feature>
<organism evidence="3 4">
    <name type="scientific">Acinetobacter proteolyticus</name>
    <dbReference type="NCBI Taxonomy" id="1776741"/>
    <lineage>
        <taxon>Bacteria</taxon>
        <taxon>Pseudomonadati</taxon>
        <taxon>Pseudomonadota</taxon>
        <taxon>Gammaproteobacteria</taxon>
        <taxon>Moraxellales</taxon>
        <taxon>Moraxellaceae</taxon>
        <taxon>Acinetobacter</taxon>
    </lineage>
</organism>
<feature type="signal peptide" evidence="1">
    <location>
        <begin position="1"/>
        <end position="19"/>
    </location>
</feature>
<feature type="chain" id="PRO_5014949100" description="Surface-adhesin protein E-like domain-containing protein" evidence="1">
    <location>
        <begin position="20"/>
        <end position="130"/>
    </location>
</feature>
<evidence type="ECO:0000259" key="2">
    <source>
        <dbReference type="Pfam" id="PF16747"/>
    </source>
</evidence>
<proteinExistence type="predicted"/>
<comment type="caution">
    <text evidence="3">The sequence shown here is derived from an EMBL/GenBank/DDBJ whole genome shotgun (WGS) entry which is preliminary data.</text>
</comment>
<dbReference type="InterPro" id="IPR031939">
    <property type="entry name" value="Adhesin_E-like"/>
</dbReference>
<dbReference type="AlphaFoldDB" id="A0A2N0WIE4"/>
<reference evidence="3 4" key="1">
    <citation type="submission" date="2017-12" db="EMBL/GenBank/DDBJ databases">
        <title>Draft Genome sequences of multiple microbial strains isolated from spacecraft associated surfaces.</title>
        <authorList>
            <person name="Seuylemezian A."/>
            <person name="Vaishampayan P."/>
            <person name="Venkateswaran K."/>
        </authorList>
    </citation>
    <scope>NUCLEOTIDE SEQUENCE [LARGE SCALE GENOMIC DNA]</scope>
    <source>
        <strain evidence="3 4">2P01AA</strain>
    </source>
</reference>
<dbReference type="Pfam" id="PF16747">
    <property type="entry name" value="Adhesin_E"/>
    <property type="match status" value="1"/>
</dbReference>
<evidence type="ECO:0000313" key="4">
    <source>
        <dbReference type="Proteomes" id="UP000233553"/>
    </source>
</evidence>
<protein>
    <recommendedName>
        <fullName evidence="2">Surface-adhesin protein E-like domain-containing protein</fullName>
    </recommendedName>
</protein>
<accession>A0A2N0WIE4</accession>